<dbReference type="InterPro" id="IPR003423">
    <property type="entry name" value="OMP_efflux"/>
</dbReference>
<evidence type="ECO:0000256" key="6">
    <source>
        <dbReference type="ARBA" id="ARBA00023136"/>
    </source>
</evidence>
<keyword evidence="6" id="KW-0472">Membrane</keyword>
<evidence type="ECO:0000256" key="9">
    <source>
        <dbReference type="SAM" id="SignalP"/>
    </source>
</evidence>
<comment type="similarity">
    <text evidence="2">Belongs to the outer membrane factor (OMF) (TC 1.B.17) family.</text>
</comment>
<feature type="chain" id="PRO_5011535172" evidence="9">
    <location>
        <begin position="22"/>
        <end position="450"/>
    </location>
</feature>
<keyword evidence="3" id="KW-0813">Transport</keyword>
<evidence type="ECO:0000256" key="7">
    <source>
        <dbReference type="ARBA" id="ARBA00023237"/>
    </source>
</evidence>
<dbReference type="Pfam" id="PF02321">
    <property type="entry name" value="OEP"/>
    <property type="match status" value="2"/>
</dbReference>
<dbReference type="AlphaFoldDB" id="A0A1G9AVX8"/>
<proteinExistence type="inferred from homology"/>
<keyword evidence="4" id="KW-1134">Transmembrane beta strand</keyword>
<gene>
    <name evidence="10" type="ORF">SAMN05421823_102411</name>
</gene>
<dbReference type="Proteomes" id="UP000198510">
    <property type="component" value="Unassembled WGS sequence"/>
</dbReference>
<evidence type="ECO:0000313" key="10">
    <source>
        <dbReference type="EMBL" id="SDK30810.1"/>
    </source>
</evidence>
<evidence type="ECO:0000256" key="3">
    <source>
        <dbReference type="ARBA" id="ARBA00022448"/>
    </source>
</evidence>
<dbReference type="PANTHER" id="PTHR30026">
    <property type="entry name" value="OUTER MEMBRANE PROTEIN TOLC"/>
    <property type="match status" value="1"/>
</dbReference>
<feature type="signal peptide" evidence="9">
    <location>
        <begin position="1"/>
        <end position="21"/>
    </location>
</feature>
<keyword evidence="5" id="KW-0812">Transmembrane</keyword>
<evidence type="ECO:0000256" key="1">
    <source>
        <dbReference type="ARBA" id="ARBA00004442"/>
    </source>
</evidence>
<dbReference type="InterPro" id="IPR051906">
    <property type="entry name" value="TolC-like"/>
</dbReference>
<dbReference type="RefSeq" id="WP_089680039.1">
    <property type="nucleotide sequence ID" value="NZ_FNFO01000002.1"/>
</dbReference>
<dbReference type="EMBL" id="FNFO01000002">
    <property type="protein sequence ID" value="SDK30810.1"/>
    <property type="molecule type" value="Genomic_DNA"/>
</dbReference>
<protein>
    <submittedName>
        <fullName evidence="10">Outer membrane protein TolC</fullName>
    </submittedName>
</protein>
<dbReference type="OrthoDB" id="367883at2"/>
<keyword evidence="8" id="KW-0175">Coiled coil</keyword>
<dbReference type="GO" id="GO:0015288">
    <property type="term" value="F:porin activity"/>
    <property type="evidence" value="ECO:0007669"/>
    <property type="project" value="TreeGrafter"/>
</dbReference>
<reference evidence="10 11" key="1">
    <citation type="submission" date="2016-10" db="EMBL/GenBank/DDBJ databases">
        <authorList>
            <person name="de Groot N.N."/>
        </authorList>
    </citation>
    <scope>NUCLEOTIDE SEQUENCE [LARGE SCALE GENOMIC DNA]</scope>
    <source>
        <strain evidence="10 11">DSM 25186</strain>
    </source>
</reference>
<dbReference type="GO" id="GO:0015562">
    <property type="term" value="F:efflux transmembrane transporter activity"/>
    <property type="evidence" value="ECO:0007669"/>
    <property type="project" value="InterPro"/>
</dbReference>
<evidence type="ECO:0000256" key="2">
    <source>
        <dbReference type="ARBA" id="ARBA00007613"/>
    </source>
</evidence>
<dbReference type="Gene3D" id="1.20.1600.10">
    <property type="entry name" value="Outer membrane efflux proteins (OEP)"/>
    <property type="match status" value="1"/>
</dbReference>
<name>A0A1G9AVX8_9BACT</name>
<keyword evidence="7" id="KW-0998">Cell outer membrane</keyword>
<keyword evidence="11" id="KW-1185">Reference proteome</keyword>
<dbReference type="GO" id="GO:0009279">
    <property type="term" value="C:cell outer membrane"/>
    <property type="evidence" value="ECO:0007669"/>
    <property type="project" value="UniProtKB-SubCell"/>
</dbReference>
<comment type="subcellular location">
    <subcellularLocation>
        <location evidence="1">Cell outer membrane</location>
    </subcellularLocation>
</comment>
<evidence type="ECO:0000256" key="4">
    <source>
        <dbReference type="ARBA" id="ARBA00022452"/>
    </source>
</evidence>
<accession>A0A1G9AVX8</accession>
<sequence length="450" mass="50990">MNLFFTRWCLVFCLLAPTLSAHPPADSLGSEATLDACIRYALLHQPALRQTALEQEITNADIRIRLSDWLPQVGFNYYIQHYLKLPVSAFPDPSNPDGPRRIVTIGLKNTSALQFSASQTLFSADVLFASRTARDFRAQSYQQTQTAKIDLTVDVSKAFYNVLLTQQQTQVLQETIARLERNLKDAYSQYQAGITDKIDYKRATISLNNARAQLKGISESLEGNYALLKQLMGYPHEAPLQVVSDTAALQQAVPLDTLQQLQFENRVEYQLAQTNLRLQRANVAYNRQAFLPSLSAFLDYNMLYQNDQISEIYSRQFPNSVTGLRLALPILQGGRRLQNIQRANLVYQQSELQVENIQNQINTEYTQALATYKSNLADLQANEENLTIAREVYTTVKLQYDEGIKTYLEVIVSETDLRTAELNRLNALYQVLSAKLDVQRALGTLSPDQE</sequence>
<dbReference type="PANTHER" id="PTHR30026:SF20">
    <property type="entry name" value="OUTER MEMBRANE PROTEIN TOLC"/>
    <property type="match status" value="1"/>
</dbReference>
<keyword evidence="9" id="KW-0732">Signal</keyword>
<dbReference type="SUPFAM" id="SSF56954">
    <property type="entry name" value="Outer membrane efflux proteins (OEP)"/>
    <property type="match status" value="1"/>
</dbReference>
<organism evidence="10 11">
    <name type="scientific">Catalinimonas alkaloidigena</name>
    <dbReference type="NCBI Taxonomy" id="1075417"/>
    <lineage>
        <taxon>Bacteria</taxon>
        <taxon>Pseudomonadati</taxon>
        <taxon>Bacteroidota</taxon>
        <taxon>Cytophagia</taxon>
        <taxon>Cytophagales</taxon>
        <taxon>Catalimonadaceae</taxon>
        <taxon>Catalinimonas</taxon>
    </lineage>
</organism>
<dbReference type="GO" id="GO:1990281">
    <property type="term" value="C:efflux pump complex"/>
    <property type="evidence" value="ECO:0007669"/>
    <property type="project" value="TreeGrafter"/>
</dbReference>
<feature type="coiled-coil region" evidence="8">
    <location>
        <begin position="340"/>
        <end position="389"/>
    </location>
</feature>
<evidence type="ECO:0000313" key="11">
    <source>
        <dbReference type="Proteomes" id="UP000198510"/>
    </source>
</evidence>
<evidence type="ECO:0000256" key="8">
    <source>
        <dbReference type="SAM" id="Coils"/>
    </source>
</evidence>
<evidence type="ECO:0000256" key="5">
    <source>
        <dbReference type="ARBA" id="ARBA00022692"/>
    </source>
</evidence>
<dbReference type="STRING" id="1075417.SAMN05421823_102411"/>